<protein>
    <submittedName>
        <fullName evidence="1">Uncharacterized protein</fullName>
    </submittedName>
</protein>
<dbReference type="Proteomes" id="UP000289738">
    <property type="component" value="Chromosome B06"/>
</dbReference>
<name>A0A444YV74_ARAHY</name>
<dbReference type="AlphaFoldDB" id="A0A444YV74"/>
<dbReference type="EMBL" id="SDMP01000016">
    <property type="protein sequence ID" value="RYR05841.1"/>
    <property type="molecule type" value="Genomic_DNA"/>
</dbReference>
<keyword evidence="2" id="KW-1185">Reference proteome</keyword>
<gene>
    <name evidence="1" type="ORF">Ahy_B06g085660</name>
</gene>
<proteinExistence type="predicted"/>
<comment type="caution">
    <text evidence="1">The sequence shown here is derived from an EMBL/GenBank/DDBJ whole genome shotgun (WGS) entry which is preliminary data.</text>
</comment>
<accession>A0A444YV74</accession>
<evidence type="ECO:0000313" key="2">
    <source>
        <dbReference type="Proteomes" id="UP000289738"/>
    </source>
</evidence>
<reference evidence="1 2" key="1">
    <citation type="submission" date="2019-01" db="EMBL/GenBank/DDBJ databases">
        <title>Sequencing of cultivated peanut Arachis hypogaea provides insights into genome evolution and oil improvement.</title>
        <authorList>
            <person name="Chen X."/>
        </authorList>
    </citation>
    <scope>NUCLEOTIDE SEQUENCE [LARGE SCALE GENOMIC DNA]</scope>
    <source>
        <strain evidence="2">cv. Fuhuasheng</strain>
        <tissue evidence="1">Leaves</tissue>
    </source>
</reference>
<evidence type="ECO:0000313" key="1">
    <source>
        <dbReference type="EMBL" id="RYR05841.1"/>
    </source>
</evidence>
<sequence length="69" mass="7990">MKHDGVIDLTEDSSLKPHQLYKTRNTHISNNAGSLEDFVNEIMKQIQDYLVSFFQEQGIENCVVIHLKE</sequence>
<organism evidence="1 2">
    <name type="scientific">Arachis hypogaea</name>
    <name type="common">Peanut</name>
    <dbReference type="NCBI Taxonomy" id="3818"/>
    <lineage>
        <taxon>Eukaryota</taxon>
        <taxon>Viridiplantae</taxon>
        <taxon>Streptophyta</taxon>
        <taxon>Embryophyta</taxon>
        <taxon>Tracheophyta</taxon>
        <taxon>Spermatophyta</taxon>
        <taxon>Magnoliopsida</taxon>
        <taxon>eudicotyledons</taxon>
        <taxon>Gunneridae</taxon>
        <taxon>Pentapetalae</taxon>
        <taxon>rosids</taxon>
        <taxon>fabids</taxon>
        <taxon>Fabales</taxon>
        <taxon>Fabaceae</taxon>
        <taxon>Papilionoideae</taxon>
        <taxon>50 kb inversion clade</taxon>
        <taxon>dalbergioids sensu lato</taxon>
        <taxon>Dalbergieae</taxon>
        <taxon>Pterocarpus clade</taxon>
        <taxon>Arachis</taxon>
    </lineage>
</organism>